<reference evidence="1 2" key="1">
    <citation type="submission" date="2016-01" db="EMBL/GenBank/DDBJ databases">
        <authorList>
            <person name="Oliw E.H."/>
        </authorList>
    </citation>
    <scope>NUCLEOTIDE SEQUENCE [LARGE SCALE GENOMIC DNA]</scope>
    <source>
        <strain evidence="1 2">Kerr 14</strain>
    </source>
</reference>
<evidence type="ECO:0000313" key="2">
    <source>
        <dbReference type="Proteomes" id="UP000191897"/>
    </source>
</evidence>
<organism evidence="1 2">
    <name type="scientific">Agrobacterium tumefaciens str. Kerr 14</name>
    <dbReference type="NCBI Taxonomy" id="1183424"/>
    <lineage>
        <taxon>Bacteria</taxon>
        <taxon>Pseudomonadati</taxon>
        <taxon>Pseudomonadota</taxon>
        <taxon>Alphaproteobacteria</taxon>
        <taxon>Hyphomicrobiales</taxon>
        <taxon>Rhizobiaceae</taxon>
        <taxon>Rhizobium/Agrobacterium group</taxon>
        <taxon>Agrobacterium</taxon>
        <taxon>Agrobacterium tumefaciens complex</taxon>
    </lineage>
</organism>
<gene>
    <name evidence="1" type="ORF">AGR4C_pb30058</name>
</gene>
<name>A0A1S7SG62_AGRTU</name>
<dbReference type="AlphaFoldDB" id="A0A1S7SG62"/>
<protein>
    <submittedName>
        <fullName evidence="1">Excisonase</fullName>
    </submittedName>
</protein>
<sequence length="148" mass="16046">MASQLVHFAGLSDGDRKAISPLPKLAAGDRLELRVRHEGGEGQTLTIPPTAAAAVEALLAHMLRGERVAVLSEDQELSPTEASAVLGISRPLVVLRMDRGDLPFRYVGKHRRALLKDVLSLKTKLDIRQAAMNLLAEDTEDLVQTHGL</sequence>
<evidence type="ECO:0000313" key="1">
    <source>
        <dbReference type="EMBL" id="CUX68015.1"/>
    </source>
</evidence>
<dbReference type="EMBL" id="FBWC01000042">
    <property type="protein sequence ID" value="CUX68015.1"/>
    <property type="molecule type" value="Genomic_DNA"/>
</dbReference>
<accession>A0A1S7SG62</accession>
<dbReference type="Proteomes" id="UP000191897">
    <property type="component" value="Unassembled WGS sequence"/>
</dbReference>
<proteinExistence type="predicted"/>